<evidence type="ECO:0000256" key="1">
    <source>
        <dbReference type="SAM" id="MobiDB-lite"/>
    </source>
</evidence>
<reference evidence="3 4" key="1">
    <citation type="journal article" date="2015" name="Nature">
        <title>rRNA introns, odd ribosomes, and small enigmatic genomes across a large radiation of phyla.</title>
        <authorList>
            <person name="Brown C.T."/>
            <person name="Hug L.A."/>
            <person name="Thomas B.C."/>
            <person name="Sharon I."/>
            <person name="Castelle C.J."/>
            <person name="Singh A."/>
            <person name="Wilkins M.J."/>
            <person name="Williams K.H."/>
            <person name="Banfield J.F."/>
        </authorList>
    </citation>
    <scope>NUCLEOTIDE SEQUENCE [LARGE SCALE GENOMIC DNA]</scope>
</reference>
<evidence type="ECO:0000313" key="3">
    <source>
        <dbReference type="EMBL" id="KKW30659.1"/>
    </source>
</evidence>
<feature type="chain" id="PRO_5002542011" evidence="2">
    <location>
        <begin position="21"/>
        <end position="211"/>
    </location>
</feature>
<dbReference type="Proteomes" id="UP000034846">
    <property type="component" value="Unassembled WGS sequence"/>
</dbReference>
<sequence>MRTLLTSCAILLTLIGIANAAAGDGTAFDPMATNEWPEAAMVLSWIEDYDEGYTHTLEYGVIKDVDSNTVYFATTATKTQEDGSNATRLSIFSYNPDTRLFMRLWRNDDTAGDREWNVIGYDNGRVVCIEQAADFQAEDCDEAVVSGYEQTNGASLWSIPENNLLVNEDGTYSWRESASAYSPSATIIDEARQRESDCQGQQDTGDTGTEP</sequence>
<organism evidence="3 4">
    <name type="scientific">Candidatus Uhrbacteria bacterium GW2011_GWD2_52_7</name>
    <dbReference type="NCBI Taxonomy" id="1618989"/>
    <lineage>
        <taxon>Bacteria</taxon>
        <taxon>Candidatus Uhriibacteriota</taxon>
    </lineage>
</organism>
<proteinExistence type="predicted"/>
<name>A0A0G2AE04_9BACT</name>
<dbReference type="EMBL" id="LCRD01000006">
    <property type="protein sequence ID" value="KKW30659.1"/>
    <property type="molecule type" value="Genomic_DNA"/>
</dbReference>
<evidence type="ECO:0000313" key="4">
    <source>
        <dbReference type="Proteomes" id="UP000034846"/>
    </source>
</evidence>
<evidence type="ECO:0000256" key="2">
    <source>
        <dbReference type="SAM" id="SignalP"/>
    </source>
</evidence>
<gene>
    <name evidence="3" type="ORF">UY72_C0006G0010</name>
</gene>
<protein>
    <submittedName>
        <fullName evidence="3">Uncharacterized protein</fullName>
    </submittedName>
</protein>
<keyword evidence="2" id="KW-0732">Signal</keyword>
<comment type="caution">
    <text evidence="3">The sequence shown here is derived from an EMBL/GenBank/DDBJ whole genome shotgun (WGS) entry which is preliminary data.</text>
</comment>
<accession>A0A0G2AE04</accession>
<feature type="compositionally biased region" description="Polar residues" evidence="1">
    <location>
        <begin position="198"/>
        <end position="211"/>
    </location>
</feature>
<feature type="signal peptide" evidence="2">
    <location>
        <begin position="1"/>
        <end position="20"/>
    </location>
</feature>
<feature type="region of interest" description="Disordered" evidence="1">
    <location>
        <begin position="185"/>
        <end position="211"/>
    </location>
</feature>
<dbReference type="AlphaFoldDB" id="A0A0G2AE04"/>